<name>A0A380TAW2_9ZZZZ</name>
<gene>
    <name evidence="11" type="ORF">DF3PB_1270008</name>
</gene>
<dbReference type="InterPro" id="IPR015375">
    <property type="entry name" value="NADH_PPase-like_N"/>
</dbReference>
<evidence type="ECO:0000256" key="7">
    <source>
        <dbReference type="ARBA" id="ARBA00022842"/>
    </source>
</evidence>
<keyword evidence="8" id="KW-0520">NAD</keyword>
<dbReference type="CDD" id="cd03429">
    <property type="entry name" value="NUDIX_NADH_pyrophosphatase_Nudt13"/>
    <property type="match status" value="1"/>
</dbReference>
<dbReference type="AlphaFoldDB" id="A0A380TAW2"/>
<dbReference type="Pfam" id="PF09296">
    <property type="entry name" value="NUDIX-like"/>
    <property type="match status" value="1"/>
</dbReference>
<dbReference type="Gene3D" id="3.90.79.10">
    <property type="entry name" value="Nucleoside Triphosphate Pyrophosphohydrolase"/>
    <property type="match status" value="1"/>
</dbReference>
<dbReference type="EC" id="3.6.1.22" evidence="4"/>
<dbReference type="InterPro" id="IPR049734">
    <property type="entry name" value="NudC-like_C"/>
</dbReference>
<dbReference type="InterPro" id="IPR015376">
    <property type="entry name" value="Znr_NADH_PPase"/>
</dbReference>
<dbReference type="GO" id="GO:0035529">
    <property type="term" value="F:NADH pyrophosphatase activity"/>
    <property type="evidence" value="ECO:0007669"/>
    <property type="project" value="TreeGrafter"/>
</dbReference>
<dbReference type="GO" id="GO:0005829">
    <property type="term" value="C:cytosol"/>
    <property type="evidence" value="ECO:0007669"/>
    <property type="project" value="TreeGrafter"/>
</dbReference>
<proteinExistence type="inferred from homology"/>
<keyword evidence="7" id="KW-0460">Magnesium</keyword>
<evidence type="ECO:0000256" key="6">
    <source>
        <dbReference type="ARBA" id="ARBA00022801"/>
    </source>
</evidence>
<dbReference type="EMBL" id="UIDG01000032">
    <property type="protein sequence ID" value="SUS04344.1"/>
    <property type="molecule type" value="Genomic_DNA"/>
</dbReference>
<evidence type="ECO:0000259" key="10">
    <source>
        <dbReference type="PROSITE" id="PS51462"/>
    </source>
</evidence>
<dbReference type="InterPro" id="IPR000086">
    <property type="entry name" value="NUDIX_hydrolase_dom"/>
</dbReference>
<comment type="cofactor">
    <cofactor evidence="2">
        <name>Zn(2+)</name>
        <dbReference type="ChEBI" id="CHEBI:29105"/>
    </cofactor>
</comment>
<comment type="cofactor">
    <cofactor evidence="1">
        <name>Mg(2+)</name>
        <dbReference type="ChEBI" id="CHEBI:18420"/>
    </cofactor>
</comment>
<dbReference type="GO" id="GO:0046872">
    <property type="term" value="F:metal ion binding"/>
    <property type="evidence" value="ECO:0007669"/>
    <property type="project" value="UniProtKB-KW"/>
</dbReference>
<dbReference type="PROSITE" id="PS51462">
    <property type="entry name" value="NUDIX"/>
    <property type="match status" value="1"/>
</dbReference>
<dbReference type="Gene3D" id="3.90.79.20">
    <property type="match status" value="1"/>
</dbReference>
<sequence length="326" mass="35856">MISAPEAVLYTGCGLDRVAARRANDAWIEAQRRAPSIRVLPYWRGRNLIIDGEPPRLAAATGASAQDVAAAAETLVFLGTSADGCPWFAADLSAGERRDLPAFGDGTAFRDLWRIGARLTRDDGAILAYVRGMMHWHQQHRFCGRCGQPTHVRDGGHMRVCANEACAEKHFPRTDPVVIMLVTHGEGSDARCVLARQPAWPAGLHSTLAGFVEPGESVEEAVVREVREEVGLEVARLTYFTSQPWPFPGSLMLGYRATVESAGAIRYDTAELEDARWFSRADVQAFTRPERYLPYRGTIARALIDAWLAEGGDFGRGSERDEADRC</sequence>
<dbReference type="InterPro" id="IPR050241">
    <property type="entry name" value="NAD-cap_RNA_hydrolase_NudC"/>
</dbReference>
<dbReference type="PANTHER" id="PTHR42904">
    <property type="entry name" value="NUDIX HYDROLASE, NUDC SUBFAMILY"/>
    <property type="match status" value="1"/>
</dbReference>
<dbReference type="GO" id="GO:0006742">
    <property type="term" value="P:NADP+ catabolic process"/>
    <property type="evidence" value="ECO:0007669"/>
    <property type="project" value="TreeGrafter"/>
</dbReference>
<dbReference type="PROSITE" id="PS00893">
    <property type="entry name" value="NUDIX_BOX"/>
    <property type="match status" value="1"/>
</dbReference>
<organism evidence="11">
    <name type="scientific">metagenome</name>
    <dbReference type="NCBI Taxonomy" id="256318"/>
    <lineage>
        <taxon>unclassified sequences</taxon>
        <taxon>metagenomes</taxon>
    </lineage>
</organism>
<protein>
    <recommendedName>
        <fullName evidence="4">NAD(+) diphosphatase</fullName>
        <ecNumber evidence="4">3.6.1.22</ecNumber>
    </recommendedName>
</protein>
<evidence type="ECO:0000256" key="2">
    <source>
        <dbReference type="ARBA" id="ARBA00001947"/>
    </source>
</evidence>
<evidence type="ECO:0000256" key="3">
    <source>
        <dbReference type="ARBA" id="ARBA00009595"/>
    </source>
</evidence>
<dbReference type="Pfam" id="PF09297">
    <property type="entry name" value="Zn_ribbon_NUD"/>
    <property type="match status" value="1"/>
</dbReference>
<evidence type="ECO:0000256" key="8">
    <source>
        <dbReference type="ARBA" id="ARBA00023027"/>
    </source>
</evidence>
<dbReference type="PANTHER" id="PTHR42904:SF6">
    <property type="entry name" value="NAD-CAPPED RNA HYDROLASE NUDT12"/>
    <property type="match status" value="1"/>
</dbReference>
<reference evidence="11" key="1">
    <citation type="submission" date="2018-07" db="EMBL/GenBank/DDBJ databases">
        <authorList>
            <person name="Quirk P.G."/>
            <person name="Krulwich T.A."/>
        </authorList>
    </citation>
    <scope>NUCLEOTIDE SEQUENCE</scope>
</reference>
<evidence type="ECO:0000313" key="11">
    <source>
        <dbReference type="EMBL" id="SUS04344.1"/>
    </source>
</evidence>
<evidence type="ECO:0000256" key="1">
    <source>
        <dbReference type="ARBA" id="ARBA00001946"/>
    </source>
</evidence>
<keyword evidence="6" id="KW-0378">Hydrolase</keyword>
<keyword evidence="5" id="KW-0479">Metal-binding</keyword>
<feature type="domain" description="Nudix hydrolase" evidence="10">
    <location>
        <begin position="172"/>
        <end position="300"/>
    </location>
</feature>
<dbReference type="NCBIfam" id="NF001299">
    <property type="entry name" value="PRK00241.1"/>
    <property type="match status" value="1"/>
</dbReference>
<comment type="catalytic activity">
    <reaction evidence="9">
        <text>a 5'-end NAD(+)-phospho-ribonucleoside in mRNA + H2O = a 5'-end phospho-adenosine-phospho-ribonucleoside in mRNA + beta-nicotinamide D-ribonucleotide + 2 H(+)</text>
        <dbReference type="Rhea" id="RHEA:60876"/>
        <dbReference type="Rhea" id="RHEA-COMP:15698"/>
        <dbReference type="Rhea" id="RHEA-COMP:15719"/>
        <dbReference type="ChEBI" id="CHEBI:14649"/>
        <dbReference type="ChEBI" id="CHEBI:15377"/>
        <dbReference type="ChEBI" id="CHEBI:15378"/>
        <dbReference type="ChEBI" id="CHEBI:144029"/>
        <dbReference type="ChEBI" id="CHEBI:144051"/>
    </reaction>
    <physiologicalReaction direction="left-to-right" evidence="9">
        <dbReference type="Rhea" id="RHEA:60877"/>
    </physiologicalReaction>
</comment>
<dbReference type="GO" id="GO:0005777">
    <property type="term" value="C:peroxisome"/>
    <property type="evidence" value="ECO:0007669"/>
    <property type="project" value="TreeGrafter"/>
</dbReference>
<dbReference type="PRINTS" id="PR00502">
    <property type="entry name" value="NUDIXFAMILY"/>
</dbReference>
<dbReference type="InterPro" id="IPR020476">
    <property type="entry name" value="Nudix_hydrolase"/>
</dbReference>
<dbReference type="GO" id="GO:0019677">
    <property type="term" value="P:NAD+ catabolic process"/>
    <property type="evidence" value="ECO:0007669"/>
    <property type="project" value="TreeGrafter"/>
</dbReference>
<dbReference type="Pfam" id="PF00293">
    <property type="entry name" value="NUDIX"/>
    <property type="match status" value="1"/>
</dbReference>
<dbReference type="InterPro" id="IPR015797">
    <property type="entry name" value="NUDIX_hydrolase-like_dom_sf"/>
</dbReference>
<evidence type="ECO:0000256" key="4">
    <source>
        <dbReference type="ARBA" id="ARBA00012381"/>
    </source>
</evidence>
<dbReference type="SUPFAM" id="SSF55811">
    <property type="entry name" value="Nudix"/>
    <property type="match status" value="1"/>
</dbReference>
<dbReference type="InterPro" id="IPR020084">
    <property type="entry name" value="NUDIX_hydrolase_CS"/>
</dbReference>
<accession>A0A380TAW2</accession>
<evidence type="ECO:0000256" key="5">
    <source>
        <dbReference type="ARBA" id="ARBA00022723"/>
    </source>
</evidence>
<evidence type="ECO:0000256" key="9">
    <source>
        <dbReference type="ARBA" id="ARBA00023679"/>
    </source>
</evidence>
<comment type="similarity">
    <text evidence="3">Belongs to the Nudix hydrolase family. NudC subfamily.</text>
</comment>